<feature type="compositionally biased region" description="Low complexity" evidence="1">
    <location>
        <begin position="1748"/>
        <end position="1762"/>
    </location>
</feature>
<reference evidence="3 4" key="1">
    <citation type="submission" date="2022-05" db="EMBL/GenBank/DDBJ databases">
        <authorList>
            <consortium name="Genoscope - CEA"/>
            <person name="William W."/>
        </authorList>
    </citation>
    <scope>NUCLEOTIDE SEQUENCE [LARGE SCALE GENOMIC DNA]</scope>
</reference>
<evidence type="ECO:0000313" key="3">
    <source>
        <dbReference type="EMBL" id="CAH3018687.1"/>
    </source>
</evidence>
<organism evidence="3 4">
    <name type="scientific">Porites evermanni</name>
    <dbReference type="NCBI Taxonomy" id="104178"/>
    <lineage>
        <taxon>Eukaryota</taxon>
        <taxon>Metazoa</taxon>
        <taxon>Cnidaria</taxon>
        <taxon>Anthozoa</taxon>
        <taxon>Hexacorallia</taxon>
        <taxon>Scleractinia</taxon>
        <taxon>Fungiina</taxon>
        <taxon>Poritidae</taxon>
        <taxon>Porites</taxon>
    </lineage>
</organism>
<dbReference type="SUPFAM" id="SSF52266">
    <property type="entry name" value="SGNH hydrolase"/>
    <property type="match status" value="1"/>
</dbReference>
<sequence length="1881" mass="210150">MKQLSTIWFAFFLTLNVLSQLTNGYKPNNSFKKNTAKKRLEKRETHSLHENEADEWNNTVITGLNNRSVYEAKIIQKNRENSGEYQPSKNASFAFNDQNRRPRNLLHKKFIDGFNKVISKRLKEKPRQEIEILEDNQYTPKQDGFESPHYEDIIGNDYSERSDNNDNSYVTVIDNLDGKLDTDPYSTLTSDAAKSEYTNVENSMHEGENEESQMVSEEVKNLMGALIKSDSRINQVVAGEKQPLQESERLPYQPAGSTATKVVTIMDNNKGEFNKSQNHPIGPPADVTIIEDQEDITGDSYSHPVLSKAAWNTILRAEKNMTDQDELHKQQGQHVLENSQGRISENKTQLPAYLLLPGNAPQNNNVSHASGHFADLESSLKMFAGSKNQSGSYDNIKGMTVDVQRNSSGKTLLVSGEAEEASKGYFNHTQMNHSFSYLQNANNSTTSKLVANSFSFYYKPGKIQTQTDKSGGNYSHVKPTLFEPLFKNDSGQILSSQEHALYDTGHKNATSYQRPGILVDVDNKGGPMKGEKPTNNVVDGKDLTSAQSVNNDAQEGEIVVPNGPYLTTGDSSPLGSSARILKIPNQVRPSEVKIVYNRPMNQENPRKIWQENDKMDSFQNNGVMEKPDNSNTFRNQGYNFSTTNGLQTQKNRETDVGVPLNQEQGALAGGSNASAQMMYDNRRPGQEKTIGIDSKSNGKVFIASNRNSQNRQGRIGFQPQENKLVDTSYPSFQSWSEEYHKLVEKLKVLYRKTHGSPLQATEAKSQDSNHETTDVEQMMREVSRFHSLYVGQNNKQKVNTNLGEAKGPFFSGIKGDQGGIIRNTEMVNPLEYSPFMSNRNYENRRDASTPERVGANFFHLTKDVTGQVRSIEEPINPLVSETNGSDSSQRGSFLNDTISANNSRQPNGASNLTSVNQRLASSGQNVNGTKLGDTSDRAASADNGQSSHQVLMTYFGNETVLRKQLHNITDILGMNGFTVGQATERNASKEVTIDNGTSTPESKGSQEFKVVSNGRNDTGNLTNDLTLPWPSQVKNVSKEEEEGSLAKYIEDFISMLSPNNGTTTWNSNGTREGSSNTTQTDPDTSSDTLKKENVTDFNNRVIIVVSPKSLKDLMRNRSHSSSMLVVNKILQHNPGEVENSTANVEAKGMNTAMDAQEHPKSLHNNQSYDQSTKLDDGKGTSGEEKVQSEGKEADLKLFYLEELKSLEVSFSQDFMSNWIYNQRSLDEMGISPSMLRSGIANLGSPKRLKRVFKRALAGDDIHVLVVGGSISAGGGIEKDHGNVEGVYHKALTDWWNNTVTSITASKLKIDAIAIGGTDSEYFSYCVKNYMRTLPDIVIWELAANDYQRYKGRSFAPAKPLEQLTRIILNLPSHPALILANFFRGNYYRTAVGQDCPDSEDEGGITIAQYYKLTSLSWRNVICSSIADQEMDLKKLFSSDGYHPSLLGHAQMSTLLISYLKGVFEQTISQEVILSRNHTLQSHQKDEEQTTLPKPIFDDPEIPKPFCWTLLTPDYNKKLRNTLPDLEFTEATGFQFANVSHWPIRRDRLRCLKAMQAGAMLKMKFVVPLHNELDDSEVSSERELAITTHNSFGGMGAIWVDGNRQSAKVIKEEGGQRRTQVDVLTRTLAPGAHTVTVSALEPGFCLSAVAVLFSKRVIVRIFSMISKVQVVKSSFDNHPTVRYLQRKLNMESFRYNKLSECDDEWDEHRESQPQQERGFRAKNFTFTGTRFSYNNIPQCDEISKPNAATTTPVQTTTKPDQQPASATKQAQQDKKRKGATVQSSGSFQNCGKLSFDENSNSSVLTVTGKKRDQQNALEIAHRPLCQMPSWNDNREAKEKLGVRRSAVCDNIERQLLNNKGISLRKLRKFLVVDNILHEVNLL</sequence>
<accession>A0ABN8LSE1</accession>
<dbReference type="InterPro" id="IPR036514">
    <property type="entry name" value="SGNH_hydro_sf"/>
</dbReference>
<evidence type="ECO:0000313" key="4">
    <source>
        <dbReference type="Proteomes" id="UP001159427"/>
    </source>
</evidence>
<name>A0ABN8LSE1_9CNID</name>
<evidence type="ECO:0008006" key="5">
    <source>
        <dbReference type="Google" id="ProtNLM"/>
    </source>
</evidence>
<dbReference type="EMBL" id="CALNXI010000094">
    <property type="protein sequence ID" value="CAH3018687.1"/>
    <property type="molecule type" value="Genomic_DNA"/>
</dbReference>
<keyword evidence="2" id="KW-0732">Signal</keyword>
<feature type="signal peptide" evidence="2">
    <location>
        <begin position="1"/>
        <end position="24"/>
    </location>
</feature>
<feature type="compositionally biased region" description="Polar residues" evidence="1">
    <location>
        <begin position="879"/>
        <end position="928"/>
    </location>
</feature>
<keyword evidence="4" id="KW-1185">Reference proteome</keyword>
<feature type="region of interest" description="Disordered" evidence="1">
    <location>
        <begin position="1161"/>
        <end position="1188"/>
    </location>
</feature>
<gene>
    <name evidence="3" type="ORF">PEVE_00044428</name>
</gene>
<feature type="compositionally biased region" description="Basic and acidic residues" evidence="1">
    <location>
        <begin position="1172"/>
        <end position="1188"/>
    </location>
</feature>
<proteinExistence type="predicted"/>
<feature type="compositionally biased region" description="Low complexity" evidence="1">
    <location>
        <begin position="1060"/>
        <end position="1087"/>
    </location>
</feature>
<evidence type="ECO:0000256" key="1">
    <source>
        <dbReference type="SAM" id="MobiDB-lite"/>
    </source>
</evidence>
<evidence type="ECO:0000256" key="2">
    <source>
        <dbReference type="SAM" id="SignalP"/>
    </source>
</evidence>
<comment type="caution">
    <text evidence="3">The sequence shown here is derived from an EMBL/GenBank/DDBJ whole genome shotgun (WGS) entry which is preliminary data.</text>
</comment>
<feature type="region of interest" description="Disordered" evidence="1">
    <location>
        <begin position="1060"/>
        <end position="1092"/>
    </location>
</feature>
<dbReference type="CDD" id="cd00229">
    <property type="entry name" value="SGNH_hydrolase"/>
    <property type="match status" value="1"/>
</dbReference>
<feature type="region of interest" description="Disordered" evidence="1">
    <location>
        <begin position="988"/>
        <end position="1021"/>
    </location>
</feature>
<feature type="region of interest" description="Disordered" evidence="1">
    <location>
        <begin position="523"/>
        <end position="542"/>
    </location>
</feature>
<dbReference type="Proteomes" id="UP001159427">
    <property type="component" value="Unassembled WGS sequence"/>
</dbReference>
<feature type="compositionally biased region" description="Polar residues" evidence="1">
    <location>
        <begin position="1162"/>
        <end position="1171"/>
    </location>
</feature>
<dbReference type="PANTHER" id="PTHR34407">
    <property type="entry name" value="EXPRESSED PROTEIN"/>
    <property type="match status" value="1"/>
</dbReference>
<feature type="region of interest" description="Disordered" evidence="1">
    <location>
        <begin position="1740"/>
        <end position="1784"/>
    </location>
</feature>
<protein>
    <recommendedName>
        <fullName evidence="5">SGNH hydrolase-type esterase domain-containing protein</fullName>
    </recommendedName>
</protein>
<dbReference type="PANTHER" id="PTHR34407:SF1">
    <property type="entry name" value="SGNH HYDROLASE-TYPE ESTERASE DOMAIN-CONTAINING PROTEIN"/>
    <property type="match status" value="1"/>
</dbReference>
<feature type="compositionally biased region" description="Polar residues" evidence="1">
    <location>
        <begin position="994"/>
        <end position="1005"/>
    </location>
</feature>
<feature type="chain" id="PRO_5045825775" description="SGNH hydrolase-type esterase domain-containing protein" evidence="2">
    <location>
        <begin position="25"/>
        <end position="1881"/>
    </location>
</feature>
<dbReference type="Gene3D" id="3.40.50.1110">
    <property type="entry name" value="SGNH hydrolase"/>
    <property type="match status" value="1"/>
</dbReference>
<feature type="region of interest" description="Disordered" evidence="1">
    <location>
        <begin position="869"/>
        <end position="944"/>
    </location>
</feature>